<evidence type="ECO:0000256" key="1">
    <source>
        <dbReference type="SAM" id="MobiDB-lite"/>
    </source>
</evidence>
<sequence>MRFSTGLIALFSVIPLAAATGYGNGNSSGGNCKNNEFYWQAKSCCLPTGGNPRPPSPPKGVTCPPSGYDWNNDKGCCVPHYPPPPSGPPPQCGNGYSWYSALYHCHPNPGPSHTTTTTHKPSPTPTHTKPTYPTGYGNGGYGNGGSGGYGNNGGSNGGYGNNGGSNGGYGNNGGNNGGYGNNGGNNGGYGNNGGSHSGSGGYNSGWDPSWLSRLAFSFHHLAHFFAVFVTFYMMIRPILVLCALAWFLLAGFWFQSLTLTLALPLEAPDYSRNTFPWKKGSRHSLDSSLIARAPQILTASDLGHREVGTRDRQRYEDTYQRMDKCYQGLLASSLDLCRLPIDQLDGFFVDASQANLSDLLPALEDVLSDGLKLYQSNLLCIRTNLDSLGREKGLAYYDHDSELETLIKNVINVHKDTLSYLDELVYRIPGVGPVVGPIVYDIKCLVDKVLDSVENISDALVNTLRPILKLCSLDTLKVACKSGLSLLGICI</sequence>
<proteinExistence type="predicted"/>
<keyword evidence="2" id="KW-0812">Transmembrane</keyword>
<protein>
    <submittedName>
        <fullName evidence="4">Uncharacterized protein</fullName>
    </submittedName>
</protein>
<keyword evidence="5" id="KW-1185">Reference proteome</keyword>
<evidence type="ECO:0000256" key="2">
    <source>
        <dbReference type="SAM" id="Phobius"/>
    </source>
</evidence>
<feature type="region of interest" description="Disordered" evidence="1">
    <location>
        <begin position="110"/>
        <end position="138"/>
    </location>
</feature>
<feature type="compositionally biased region" description="Low complexity" evidence="1">
    <location>
        <begin position="111"/>
        <end position="135"/>
    </location>
</feature>
<accession>A0AAD5W4U2</accession>
<dbReference type="AlphaFoldDB" id="A0AAD5W4U2"/>
<dbReference type="EMBL" id="JANIEX010000031">
    <property type="protein sequence ID" value="KAJ3575626.1"/>
    <property type="molecule type" value="Genomic_DNA"/>
</dbReference>
<evidence type="ECO:0000313" key="5">
    <source>
        <dbReference type="Proteomes" id="UP001213000"/>
    </source>
</evidence>
<gene>
    <name evidence="4" type="ORF">NP233_g972</name>
</gene>
<feature type="signal peptide" evidence="3">
    <location>
        <begin position="1"/>
        <end position="19"/>
    </location>
</feature>
<evidence type="ECO:0000313" key="4">
    <source>
        <dbReference type="EMBL" id="KAJ3575626.1"/>
    </source>
</evidence>
<evidence type="ECO:0000256" key="3">
    <source>
        <dbReference type="SAM" id="SignalP"/>
    </source>
</evidence>
<keyword evidence="3" id="KW-0732">Signal</keyword>
<keyword evidence="2" id="KW-0472">Membrane</keyword>
<feature type="chain" id="PRO_5041976724" evidence="3">
    <location>
        <begin position="20"/>
        <end position="491"/>
    </location>
</feature>
<feature type="transmembrane region" description="Helical" evidence="2">
    <location>
        <begin position="238"/>
        <end position="263"/>
    </location>
</feature>
<name>A0AAD5W4U2_9AGAR</name>
<organism evidence="4 5">
    <name type="scientific">Leucocoprinus birnbaumii</name>
    <dbReference type="NCBI Taxonomy" id="56174"/>
    <lineage>
        <taxon>Eukaryota</taxon>
        <taxon>Fungi</taxon>
        <taxon>Dikarya</taxon>
        <taxon>Basidiomycota</taxon>
        <taxon>Agaricomycotina</taxon>
        <taxon>Agaricomycetes</taxon>
        <taxon>Agaricomycetidae</taxon>
        <taxon>Agaricales</taxon>
        <taxon>Agaricineae</taxon>
        <taxon>Agaricaceae</taxon>
        <taxon>Leucocoprinus</taxon>
    </lineage>
</organism>
<comment type="caution">
    <text evidence="4">The sequence shown here is derived from an EMBL/GenBank/DDBJ whole genome shotgun (WGS) entry which is preliminary data.</text>
</comment>
<dbReference type="Proteomes" id="UP001213000">
    <property type="component" value="Unassembled WGS sequence"/>
</dbReference>
<reference evidence="4" key="1">
    <citation type="submission" date="2022-07" db="EMBL/GenBank/DDBJ databases">
        <title>Genome Sequence of Leucocoprinus birnbaumii.</title>
        <authorList>
            <person name="Buettner E."/>
        </authorList>
    </citation>
    <scope>NUCLEOTIDE SEQUENCE</scope>
    <source>
        <strain evidence="4">VT141</strain>
    </source>
</reference>
<keyword evidence="2" id="KW-1133">Transmembrane helix</keyword>